<evidence type="ECO:0000259" key="3">
    <source>
        <dbReference type="Pfam" id="PF00144"/>
    </source>
</evidence>
<dbReference type="SUPFAM" id="SSF56601">
    <property type="entry name" value="beta-lactamase/transpeptidase-like"/>
    <property type="match status" value="1"/>
</dbReference>
<proteinExistence type="predicted"/>
<dbReference type="AlphaFoldDB" id="A0A8H5HH70"/>
<feature type="chain" id="PRO_5034180267" description="Beta-lactamase-related domain-containing protein" evidence="2">
    <location>
        <begin position="26"/>
        <end position="451"/>
    </location>
</feature>
<dbReference type="PANTHER" id="PTHR43283">
    <property type="entry name" value="BETA-LACTAMASE-RELATED"/>
    <property type="match status" value="1"/>
</dbReference>
<evidence type="ECO:0000313" key="5">
    <source>
        <dbReference type="Proteomes" id="UP000565441"/>
    </source>
</evidence>
<evidence type="ECO:0000256" key="2">
    <source>
        <dbReference type="SAM" id="SignalP"/>
    </source>
</evidence>
<comment type="caution">
    <text evidence="4">The sequence shown here is derived from an EMBL/GenBank/DDBJ whole genome shotgun (WGS) entry which is preliminary data.</text>
</comment>
<sequence>MSPSNLRLNLLLRLLLLALPTVLLARATDEKHTSKLKHKHSKTASPTLVYGTPESVGLLSAPLLELERNISGYLVPKNYGLYSNNQVHPLYPGATVLVGHQNTIVSHFAVGYTREYEDVNGTELPVEEWIKTEKDTIYDMASLTKMFTTIAAMQQLDAGGIKLDATVATYLPDFAGNGKEDVTILQLLTHTSGFDADPVPGLWIGWPTYEERKKAIIATELINVPGTKYKYSDLNYMALQFVLEEVTALPLDELIRDRFTAPLGMNDTWYNRGNEKLDEALLRRVAVTEYQIAALGAQEPQREQPVWGTVHDENAWSLNGVAGHAGLFSTAGDLAIFCQMILNNGTYNGVRVLQPSTVDLIFHNYNARFPGNAHGLGFELNEYYWAGPMQSLQTAGHTGYTGTTMAIDRPSNTFFLFLSHRVHPTRTWSNVNIVREMVGRYTALALGRQLA</sequence>
<keyword evidence="2" id="KW-0732">Signal</keyword>
<feature type="domain" description="Beta-lactamase-related" evidence="3">
    <location>
        <begin position="92"/>
        <end position="426"/>
    </location>
</feature>
<dbReference type="InterPro" id="IPR012338">
    <property type="entry name" value="Beta-lactam/transpept-like"/>
</dbReference>
<organism evidence="4 5">
    <name type="scientific">Tricholomella constricta</name>
    <dbReference type="NCBI Taxonomy" id="117010"/>
    <lineage>
        <taxon>Eukaryota</taxon>
        <taxon>Fungi</taxon>
        <taxon>Dikarya</taxon>
        <taxon>Basidiomycota</taxon>
        <taxon>Agaricomycotina</taxon>
        <taxon>Agaricomycetes</taxon>
        <taxon>Agaricomycetidae</taxon>
        <taxon>Agaricales</taxon>
        <taxon>Tricholomatineae</taxon>
        <taxon>Lyophyllaceae</taxon>
        <taxon>Tricholomella</taxon>
    </lineage>
</organism>
<dbReference type="PANTHER" id="PTHR43283:SF11">
    <property type="entry name" value="BETA-LACTAMASE-RELATED DOMAIN-CONTAINING PROTEIN"/>
    <property type="match status" value="1"/>
</dbReference>
<dbReference type="Proteomes" id="UP000565441">
    <property type="component" value="Unassembled WGS sequence"/>
</dbReference>
<dbReference type="InterPro" id="IPR050789">
    <property type="entry name" value="Diverse_Enzym_Activities"/>
</dbReference>
<reference evidence="4 5" key="1">
    <citation type="journal article" date="2020" name="ISME J.">
        <title>Uncovering the hidden diversity of litter-decomposition mechanisms in mushroom-forming fungi.</title>
        <authorList>
            <person name="Floudas D."/>
            <person name="Bentzer J."/>
            <person name="Ahren D."/>
            <person name="Johansson T."/>
            <person name="Persson P."/>
            <person name="Tunlid A."/>
        </authorList>
    </citation>
    <scope>NUCLEOTIDE SEQUENCE [LARGE SCALE GENOMIC DNA]</scope>
    <source>
        <strain evidence="4 5">CBS 661.87</strain>
    </source>
</reference>
<dbReference type="OrthoDB" id="428260at2759"/>
<dbReference type="InterPro" id="IPR001466">
    <property type="entry name" value="Beta-lactam-related"/>
</dbReference>
<protein>
    <recommendedName>
        <fullName evidence="3">Beta-lactamase-related domain-containing protein</fullName>
    </recommendedName>
</protein>
<name>A0A8H5HH70_9AGAR</name>
<evidence type="ECO:0000256" key="1">
    <source>
        <dbReference type="ARBA" id="ARBA00022801"/>
    </source>
</evidence>
<dbReference type="EMBL" id="JAACJP010000007">
    <property type="protein sequence ID" value="KAF5383292.1"/>
    <property type="molecule type" value="Genomic_DNA"/>
</dbReference>
<evidence type="ECO:0000313" key="4">
    <source>
        <dbReference type="EMBL" id="KAF5383292.1"/>
    </source>
</evidence>
<keyword evidence="5" id="KW-1185">Reference proteome</keyword>
<dbReference type="Pfam" id="PF00144">
    <property type="entry name" value="Beta-lactamase"/>
    <property type="match status" value="1"/>
</dbReference>
<dbReference type="Gene3D" id="3.40.710.10">
    <property type="entry name" value="DD-peptidase/beta-lactamase superfamily"/>
    <property type="match status" value="1"/>
</dbReference>
<feature type="signal peptide" evidence="2">
    <location>
        <begin position="1"/>
        <end position="25"/>
    </location>
</feature>
<gene>
    <name evidence="4" type="ORF">D9615_005025</name>
</gene>
<keyword evidence="1" id="KW-0378">Hydrolase</keyword>
<accession>A0A8H5HH70</accession>
<dbReference type="GO" id="GO:0016787">
    <property type="term" value="F:hydrolase activity"/>
    <property type="evidence" value="ECO:0007669"/>
    <property type="project" value="UniProtKB-KW"/>
</dbReference>